<dbReference type="Proteomes" id="UP001283361">
    <property type="component" value="Unassembled WGS sequence"/>
</dbReference>
<reference evidence="1" key="1">
    <citation type="journal article" date="2023" name="G3 (Bethesda)">
        <title>A reference genome for the long-term kleptoplast-retaining sea slug Elysia crispata morphotype clarki.</title>
        <authorList>
            <person name="Eastman K.E."/>
            <person name="Pendleton A.L."/>
            <person name="Shaikh M.A."/>
            <person name="Suttiyut T."/>
            <person name="Ogas R."/>
            <person name="Tomko P."/>
            <person name="Gavelis G."/>
            <person name="Widhalm J.R."/>
            <person name="Wisecaver J.H."/>
        </authorList>
    </citation>
    <scope>NUCLEOTIDE SEQUENCE</scope>
    <source>
        <strain evidence="1">ECLA1</strain>
    </source>
</reference>
<dbReference type="EMBL" id="JAWDGP010005454">
    <property type="protein sequence ID" value="KAK3756875.1"/>
    <property type="molecule type" value="Genomic_DNA"/>
</dbReference>
<evidence type="ECO:0000313" key="1">
    <source>
        <dbReference type="EMBL" id="KAK3756875.1"/>
    </source>
</evidence>
<organism evidence="1 2">
    <name type="scientific">Elysia crispata</name>
    <name type="common">lettuce slug</name>
    <dbReference type="NCBI Taxonomy" id="231223"/>
    <lineage>
        <taxon>Eukaryota</taxon>
        <taxon>Metazoa</taxon>
        <taxon>Spiralia</taxon>
        <taxon>Lophotrochozoa</taxon>
        <taxon>Mollusca</taxon>
        <taxon>Gastropoda</taxon>
        <taxon>Heterobranchia</taxon>
        <taxon>Euthyneura</taxon>
        <taxon>Panpulmonata</taxon>
        <taxon>Sacoglossa</taxon>
        <taxon>Placobranchoidea</taxon>
        <taxon>Plakobranchidae</taxon>
        <taxon>Elysia</taxon>
    </lineage>
</organism>
<protein>
    <submittedName>
        <fullName evidence="1">Uncharacterized protein</fullName>
    </submittedName>
</protein>
<accession>A0AAE0YTQ3</accession>
<name>A0AAE0YTQ3_9GAST</name>
<proteinExistence type="predicted"/>
<comment type="caution">
    <text evidence="1">The sequence shown here is derived from an EMBL/GenBank/DDBJ whole genome shotgun (WGS) entry which is preliminary data.</text>
</comment>
<dbReference type="AlphaFoldDB" id="A0AAE0YTQ3"/>
<keyword evidence="2" id="KW-1185">Reference proteome</keyword>
<sequence length="117" mass="12986">MYHQGPVDTNCLNMFYSALKSNEHHKDQSLDSQQQVAGFLTLVISLVDQLEAGLLRCSDLSGPCCLRADTISSHQRVLPDLRRAQTMTVSLLPGPRDEYVPCEDQDNSTRASHLITA</sequence>
<evidence type="ECO:0000313" key="2">
    <source>
        <dbReference type="Proteomes" id="UP001283361"/>
    </source>
</evidence>
<gene>
    <name evidence="1" type="ORF">RRG08_027853</name>
</gene>